<name>A0ABX8FMQ4_9ACTN</name>
<evidence type="ECO:0000256" key="2">
    <source>
        <dbReference type="ARBA" id="ARBA00037999"/>
    </source>
</evidence>
<dbReference type="Gene3D" id="3.40.640.10">
    <property type="entry name" value="Type I PLP-dependent aspartate aminotransferase-like (Major domain)"/>
    <property type="match status" value="1"/>
</dbReference>
<reference evidence="5" key="1">
    <citation type="submission" date="2021-05" db="EMBL/GenBank/DDBJ databases">
        <title>Direct Submission.</title>
        <authorList>
            <person name="Li K."/>
            <person name="Gao J."/>
        </authorList>
    </citation>
    <scope>NUCLEOTIDE SEQUENCE [LARGE SCALE GENOMIC DNA]</scope>
    <source>
        <strain evidence="5">MG62</strain>
    </source>
</reference>
<dbReference type="InterPro" id="IPR015421">
    <property type="entry name" value="PyrdxlP-dep_Trfase_major"/>
</dbReference>
<dbReference type="InterPro" id="IPR015422">
    <property type="entry name" value="PyrdxlP-dep_Trfase_small"/>
</dbReference>
<dbReference type="GO" id="GO:0008483">
    <property type="term" value="F:transaminase activity"/>
    <property type="evidence" value="ECO:0007669"/>
    <property type="project" value="UniProtKB-KW"/>
</dbReference>
<dbReference type="Proteomes" id="UP000679629">
    <property type="component" value="Chromosome"/>
</dbReference>
<evidence type="ECO:0000313" key="4">
    <source>
        <dbReference type="EMBL" id="QWB22431.1"/>
    </source>
</evidence>
<evidence type="ECO:0000313" key="5">
    <source>
        <dbReference type="Proteomes" id="UP000679629"/>
    </source>
</evidence>
<proteinExistence type="inferred from homology"/>
<comment type="similarity">
    <text evidence="2 3">Belongs to the DegT/DnrJ/EryC1 family.</text>
</comment>
<dbReference type="Pfam" id="PF01041">
    <property type="entry name" value="DegT_DnrJ_EryC1"/>
    <property type="match status" value="1"/>
</dbReference>
<accession>A0ABX8FMQ4</accession>
<dbReference type="Gene3D" id="3.90.1150.10">
    <property type="entry name" value="Aspartate Aminotransferase, domain 1"/>
    <property type="match status" value="1"/>
</dbReference>
<dbReference type="EMBL" id="CP075896">
    <property type="protein sequence ID" value="QWB22431.1"/>
    <property type="molecule type" value="Genomic_DNA"/>
</dbReference>
<dbReference type="InterPro" id="IPR015424">
    <property type="entry name" value="PyrdxlP-dep_Trfase"/>
</dbReference>
<keyword evidence="5" id="KW-1185">Reference proteome</keyword>
<organism evidence="4 5">
    <name type="scientific">Streptomyces koelreuteriae</name>
    <dbReference type="NCBI Taxonomy" id="2838015"/>
    <lineage>
        <taxon>Bacteria</taxon>
        <taxon>Bacillati</taxon>
        <taxon>Actinomycetota</taxon>
        <taxon>Actinomycetes</taxon>
        <taxon>Kitasatosporales</taxon>
        <taxon>Streptomycetaceae</taxon>
        <taxon>Streptomyces</taxon>
    </lineage>
</organism>
<sequence>MTVSTVAAETGTLTGSLLLGDSRGLHRVAEDLARGTRVARSLRDTLANRELAQALSSWNSAPEHPDAFVASLFPEPPPASNVPFLPKERLLSPREKSAAADAFAQVLESCEFTSGPAVTAFEDALADYAGLSCAVATGSGTDALAIALRAVGVEPGDEVILPANSFAATENAVFACGAVPVLADVTTPDGNLDPESVAERITPRTVALLPVHLYGKLADMAGLRAVADRHGLRIVEDACQAIGVTGVGRYSDAAALSFNPYKNVGLCGKAGAVVTGSAEIAERCRVLGYHGFEPGRKNVKREAYGLNARIDNTMAAIGLALLPWTSLRGLRRTYLARRYVEALRPLAEEGLIEAPAFAPDHSWHLFPVLTAGGAAARDALLERLARTSRVETDVYYPVLTHRQKTPVRERFFGQAHLPRTEWLHDRVLHLPLHAGLSLGEQDRVVEALYAARRRAAA</sequence>
<keyword evidence="1 3" id="KW-0663">Pyridoxal phosphate</keyword>
<dbReference type="PANTHER" id="PTHR30244:SF36">
    <property type="entry name" value="3-OXO-GLUCOSE-6-PHOSPHATE:GLUTAMATE AMINOTRANSFERASE"/>
    <property type="match status" value="1"/>
</dbReference>
<gene>
    <name evidence="4" type="ORF">KJK29_07475</name>
</gene>
<dbReference type="InterPro" id="IPR000653">
    <property type="entry name" value="DegT/StrS_aminotransferase"/>
</dbReference>
<dbReference type="RefSeq" id="WP_215117924.1">
    <property type="nucleotide sequence ID" value="NZ_CP075896.1"/>
</dbReference>
<evidence type="ECO:0000256" key="1">
    <source>
        <dbReference type="ARBA" id="ARBA00022898"/>
    </source>
</evidence>
<dbReference type="PANTHER" id="PTHR30244">
    <property type="entry name" value="TRANSAMINASE"/>
    <property type="match status" value="1"/>
</dbReference>
<keyword evidence="4" id="KW-0808">Transferase</keyword>
<keyword evidence="4" id="KW-0032">Aminotransferase</keyword>
<dbReference type="SUPFAM" id="SSF53383">
    <property type="entry name" value="PLP-dependent transferases"/>
    <property type="match status" value="1"/>
</dbReference>
<evidence type="ECO:0000256" key="3">
    <source>
        <dbReference type="RuleBase" id="RU004508"/>
    </source>
</evidence>
<protein>
    <submittedName>
        <fullName evidence="4">DegT/DnrJ/EryC1/StrS family aminotransferase</fullName>
    </submittedName>
</protein>
<dbReference type="CDD" id="cd00616">
    <property type="entry name" value="AHBA_syn"/>
    <property type="match status" value="1"/>
</dbReference>